<keyword evidence="7 9" id="KW-0472">Membrane</keyword>
<keyword evidence="6 9" id="KW-1133">Transmembrane helix</keyword>
<evidence type="ECO:0000313" key="11">
    <source>
        <dbReference type="EMBL" id="SDG49302.1"/>
    </source>
</evidence>
<feature type="region of interest" description="Disordered" evidence="8">
    <location>
        <begin position="387"/>
        <end position="415"/>
    </location>
</feature>
<name>A0A1G7UP07_9PSEU</name>
<evidence type="ECO:0000256" key="8">
    <source>
        <dbReference type="SAM" id="MobiDB-lite"/>
    </source>
</evidence>
<feature type="transmembrane region" description="Helical" evidence="9">
    <location>
        <begin position="76"/>
        <end position="94"/>
    </location>
</feature>
<dbReference type="InterPro" id="IPR011701">
    <property type="entry name" value="MFS"/>
</dbReference>
<evidence type="ECO:0000256" key="2">
    <source>
        <dbReference type="ARBA" id="ARBA00006236"/>
    </source>
</evidence>
<dbReference type="PROSITE" id="PS00216">
    <property type="entry name" value="SUGAR_TRANSPORT_1"/>
    <property type="match status" value="1"/>
</dbReference>
<keyword evidence="12" id="KW-1185">Reference proteome</keyword>
<dbReference type="CDD" id="cd17320">
    <property type="entry name" value="MFS_MdfA_MDR_like"/>
    <property type="match status" value="1"/>
</dbReference>
<evidence type="ECO:0000256" key="4">
    <source>
        <dbReference type="ARBA" id="ARBA00022475"/>
    </source>
</evidence>
<organism evidence="11 12">
    <name type="scientific">Lentzea fradiae</name>
    <dbReference type="NCBI Taxonomy" id="200378"/>
    <lineage>
        <taxon>Bacteria</taxon>
        <taxon>Bacillati</taxon>
        <taxon>Actinomycetota</taxon>
        <taxon>Actinomycetes</taxon>
        <taxon>Pseudonocardiales</taxon>
        <taxon>Pseudonocardiaceae</taxon>
        <taxon>Lentzea</taxon>
    </lineage>
</organism>
<feature type="transmembrane region" description="Helical" evidence="9">
    <location>
        <begin position="208"/>
        <end position="227"/>
    </location>
</feature>
<evidence type="ECO:0000256" key="3">
    <source>
        <dbReference type="ARBA" id="ARBA00022448"/>
    </source>
</evidence>
<dbReference type="PANTHER" id="PTHR43124">
    <property type="entry name" value="PURINE EFFLUX PUMP PBUE"/>
    <property type="match status" value="1"/>
</dbReference>
<keyword evidence="4" id="KW-1003">Cell membrane</keyword>
<evidence type="ECO:0000256" key="7">
    <source>
        <dbReference type="ARBA" id="ARBA00023136"/>
    </source>
</evidence>
<dbReference type="STRING" id="200378.SAMN05216553_108328"/>
<feature type="transmembrane region" description="Helical" evidence="9">
    <location>
        <begin position="302"/>
        <end position="326"/>
    </location>
</feature>
<proteinExistence type="inferred from homology"/>
<dbReference type="Gene3D" id="1.20.1720.10">
    <property type="entry name" value="Multidrug resistance protein D"/>
    <property type="match status" value="1"/>
</dbReference>
<evidence type="ECO:0000259" key="10">
    <source>
        <dbReference type="PROSITE" id="PS50850"/>
    </source>
</evidence>
<feature type="transmembrane region" description="Helical" evidence="9">
    <location>
        <begin position="134"/>
        <end position="158"/>
    </location>
</feature>
<comment type="similarity">
    <text evidence="2">Belongs to the major facilitator superfamily. Bcr/CmlA family.</text>
</comment>
<reference evidence="12" key="1">
    <citation type="submission" date="2016-10" db="EMBL/GenBank/DDBJ databases">
        <authorList>
            <person name="Varghese N."/>
            <person name="Submissions S."/>
        </authorList>
    </citation>
    <scope>NUCLEOTIDE SEQUENCE [LARGE SCALE GENOMIC DNA]</scope>
    <source>
        <strain evidence="12">CGMCC 4.3506</strain>
    </source>
</reference>
<dbReference type="GO" id="GO:0005886">
    <property type="term" value="C:plasma membrane"/>
    <property type="evidence" value="ECO:0007669"/>
    <property type="project" value="UniProtKB-SubCell"/>
</dbReference>
<feature type="transmembrane region" description="Helical" evidence="9">
    <location>
        <begin position="274"/>
        <end position="296"/>
    </location>
</feature>
<gene>
    <name evidence="11" type="ORF">SAMN05216553_108328</name>
</gene>
<feature type="transmembrane region" description="Helical" evidence="9">
    <location>
        <begin position="363"/>
        <end position="383"/>
    </location>
</feature>
<keyword evidence="5 9" id="KW-0812">Transmembrane</keyword>
<dbReference type="InterPro" id="IPR005829">
    <property type="entry name" value="Sugar_transporter_CS"/>
</dbReference>
<feature type="transmembrane region" description="Helical" evidence="9">
    <location>
        <begin position="164"/>
        <end position="187"/>
    </location>
</feature>
<feature type="transmembrane region" description="Helical" evidence="9">
    <location>
        <begin position="100"/>
        <end position="122"/>
    </location>
</feature>
<dbReference type="InterPro" id="IPR036259">
    <property type="entry name" value="MFS_trans_sf"/>
</dbReference>
<protein>
    <submittedName>
        <fullName evidence="11">MFS transporter, DHA1 family, bicyclomycin/chloramphenicol resistance protein</fullName>
    </submittedName>
</protein>
<dbReference type="GO" id="GO:1990961">
    <property type="term" value="P:xenobiotic detoxification by transmembrane export across the plasma membrane"/>
    <property type="evidence" value="ECO:0007669"/>
    <property type="project" value="InterPro"/>
</dbReference>
<dbReference type="GO" id="GO:0042910">
    <property type="term" value="F:xenobiotic transmembrane transporter activity"/>
    <property type="evidence" value="ECO:0007669"/>
    <property type="project" value="InterPro"/>
</dbReference>
<feature type="compositionally biased region" description="Basic and acidic residues" evidence="8">
    <location>
        <begin position="399"/>
        <end position="409"/>
    </location>
</feature>
<keyword evidence="3" id="KW-0813">Transport</keyword>
<feature type="transmembrane region" description="Helical" evidence="9">
    <location>
        <begin position="45"/>
        <end position="64"/>
    </location>
</feature>
<dbReference type="InterPro" id="IPR004812">
    <property type="entry name" value="Efflux_drug-R_Bcr/CmlA"/>
</dbReference>
<evidence type="ECO:0000256" key="9">
    <source>
        <dbReference type="SAM" id="Phobius"/>
    </source>
</evidence>
<feature type="domain" description="Major facilitator superfamily (MFS) profile" evidence="10">
    <location>
        <begin position="9"/>
        <end position="389"/>
    </location>
</feature>
<dbReference type="OrthoDB" id="9814303at2"/>
<dbReference type="Pfam" id="PF07690">
    <property type="entry name" value="MFS_1"/>
    <property type="match status" value="1"/>
</dbReference>
<dbReference type="InterPro" id="IPR020846">
    <property type="entry name" value="MFS_dom"/>
</dbReference>
<comment type="subcellular location">
    <subcellularLocation>
        <location evidence="1">Cell membrane</location>
        <topology evidence="1">Multi-pass membrane protein</topology>
    </subcellularLocation>
</comment>
<feature type="transmembrane region" description="Helical" evidence="9">
    <location>
        <begin position="333"/>
        <end position="357"/>
    </location>
</feature>
<evidence type="ECO:0000256" key="6">
    <source>
        <dbReference type="ARBA" id="ARBA00022989"/>
    </source>
</evidence>
<dbReference type="RefSeq" id="WP_090051509.1">
    <property type="nucleotide sequence ID" value="NZ_FNCC01000008.1"/>
</dbReference>
<dbReference type="Proteomes" id="UP000199623">
    <property type="component" value="Unassembled WGS sequence"/>
</dbReference>
<sequence>MTPKGARATVLLLGVLSSLGPLSVDAYLPGLPSIAGDLSVSTSTVQLTVTACLVGLTAGQLAAGPLSDVLGRRRPLFAGLALYVLASVLCAVATDATSLVAFRALHGVAGAFTTVIAFACIGDRETGAAAARTFSSVMLQVGVVRVLAPLTGALLLGLAGWRAVFAALAVLSAAVLTWAVAVMPETLPPEQRGRSSPTSYLALLRDPALVGYTVVNGFVFGALFAYLTGSPFVLQDLYGMSAQQYGVVFSVNAIGMVVAVYASGLLARRHAVRTLLGASLASGALGSVALLVVVLGDLGLPALLAVQFAAVASIGFAQPNTVALALENQRSRVGTAAAGFGFVQFLGGGLGALLAGLGGTAPGLPTAAAMAGFALAAGAAFLLPPTRSRRPASAGTTPRRNETCEHDDWAGQVLR</sequence>
<dbReference type="PROSITE" id="PS50850">
    <property type="entry name" value="MFS"/>
    <property type="match status" value="1"/>
</dbReference>
<dbReference type="InterPro" id="IPR050189">
    <property type="entry name" value="MFS_Efflux_Transporters"/>
</dbReference>
<feature type="transmembrane region" description="Helical" evidence="9">
    <location>
        <begin position="247"/>
        <end position="267"/>
    </location>
</feature>
<dbReference type="SUPFAM" id="SSF103473">
    <property type="entry name" value="MFS general substrate transporter"/>
    <property type="match status" value="1"/>
</dbReference>
<dbReference type="EMBL" id="FNCC01000008">
    <property type="protein sequence ID" value="SDG49302.1"/>
    <property type="molecule type" value="Genomic_DNA"/>
</dbReference>
<dbReference type="PANTHER" id="PTHR43124:SF3">
    <property type="entry name" value="CHLORAMPHENICOL EFFLUX PUMP RV0191"/>
    <property type="match status" value="1"/>
</dbReference>
<dbReference type="AlphaFoldDB" id="A0A1G7UP07"/>
<evidence type="ECO:0000313" key="12">
    <source>
        <dbReference type="Proteomes" id="UP000199623"/>
    </source>
</evidence>
<accession>A0A1G7UP07</accession>
<evidence type="ECO:0000256" key="1">
    <source>
        <dbReference type="ARBA" id="ARBA00004651"/>
    </source>
</evidence>
<dbReference type="NCBIfam" id="TIGR00710">
    <property type="entry name" value="efflux_Bcr_CflA"/>
    <property type="match status" value="1"/>
</dbReference>
<evidence type="ECO:0000256" key="5">
    <source>
        <dbReference type="ARBA" id="ARBA00022692"/>
    </source>
</evidence>